<evidence type="ECO:0000313" key="3">
    <source>
        <dbReference type="EMBL" id="EGI67233.1"/>
    </source>
</evidence>
<dbReference type="GO" id="GO:0008270">
    <property type="term" value="F:zinc ion binding"/>
    <property type="evidence" value="ECO:0007669"/>
    <property type="project" value="UniProtKB-KW"/>
</dbReference>
<keyword evidence="1" id="KW-0479">Metal-binding</keyword>
<reference evidence="3" key="1">
    <citation type="submission" date="2011-02" db="EMBL/GenBank/DDBJ databases">
        <title>The genome of the leaf-cutting ant Acromyrmex echinatior suggests key adaptations to social evolution and fungus farming.</title>
        <authorList>
            <person name="Nygaard S."/>
            <person name="Zhang G."/>
        </authorList>
    </citation>
    <scope>NUCLEOTIDE SEQUENCE</scope>
</reference>
<dbReference type="InterPro" id="IPR001878">
    <property type="entry name" value="Znf_CCHC"/>
</dbReference>
<protein>
    <submittedName>
        <fullName evidence="3">Retrovirus-related Pol polyprotein from transposon TNT 1-94</fullName>
    </submittedName>
</protein>
<dbReference type="InterPro" id="IPR036875">
    <property type="entry name" value="Znf_CCHC_sf"/>
</dbReference>
<dbReference type="Pfam" id="PF14223">
    <property type="entry name" value="Retrotran_gag_2"/>
    <property type="match status" value="1"/>
</dbReference>
<keyword evidence="4" id="KW-1185">Reference proteome</keyword>
<evidence type="ECO:0000313" key="4">
    <source>
        <dbReference type="Proteomes" id="UP000007755"/>
    </source>
</evidence>
<feature type="domain" description="CCHC-type" evidence="2">
    <location>
        <begin position="235"/>
        <end position="249"/>
    </location>
</feature>
<dbReference type="AlphaFoldDB" id="F4WEW2"/>
<dbReference type="eggNOG" id="KOG0017">
    <property type="taxonomic scope" value="Eukaryota"/>
</dbReference>
<dbReference type="PANTHER" id="PTHR47481:SF14">
    <property type="entry name" value="RETROTRANSPOSON COPIA-LIKE N-TERMINAL DOMAIN-CONTAINING PROTEIN"/>
    <property type="match status" value="1"/>
</dbReference>
<evidence type="ECO:0000256" key="1">
    <source>
        <dbReference type="PROSITE-ProRule" id="PRU00047"/>
    </source>
</evidence>
<dbReference type="PANTHER" id="PTHR47481">
    <property type="match status" value="1"/>
</dbReference>
<accession>F4WEW2</accession>
<organism evidence="4">
    <name type="scientific">Acromyrmex echinatior</name>
    <name type="common">Panamanian leafcutter ant</name>
    <name type="synonym">Acromyrmex octospinosus echinatior</name>
    <dbReference type="NCBI Taxonomy" id="103372"/>
    <lineage>
        <taxon>Eukaryota</taxon>
        <taxon>Metazoa</taxon>
        <taxon>Ecdysozoa</taxon>
        <taxon>Arthropoda</taxon>
        <taxon>Hexapoda</taxon>
        <taxon>Insecta</taxon>
        <taxon>Pterygota</taxon>
        <taxon>Neoptera</taxon>
        <taxon>Endopterygota</taxon>
        <taxon>Hymenoptera</taxon>
        <taxon>Apocrita</taxon>
        <taxon>Aculeata</taxon>
        <taxon>Formicoidea</taxon>
        <taxon>Formicidae</taxon>
        <taxon>Myrmicinae</taxon>
        <taxon>Acromyrmex</taxon>
    </lineage>
</organism>
<keyword evidence="1" id="KW-0863">Zinc-finger</keyword>
<dbReference type="InParanoid" id="F4WEW2"/>
<keyword evidence="1" id="KW-0862">Zinc</keyword>
<sequence length="249" mass="28267">MNVSAVSRIETLNKDNYDTWKMQMQAILVKNNAWKYVNGTDVKTELVAGDDGISAQARAEWDDNDNKAMSDLILSIHPSELKQIKGCTSSREIWLRLEGIYQSKGPARKATLLKRLALQKMADGEDVREHIRTFFDAVDKLTEMEVIINPDLLAILLLYSLPSQYENFRCAIESRDELPTPEALRIKIIEESDARKKDNVLVQNAMAIKPYANKNWKNKKKATSKNEDKEKSKLKCHSCGKIGHKAADC</sequence>
<dbReference type="SUPFAM" id="SSF57756">
    <property type="entry name" value="Retrovirus zinc finger-like domains"/>
    <property type="match status" value="1"/>
</dbReference>
<feature type="non-terminal residue" evidence="3">
    <location>
        <position position="249"/>
    </location>
</feature>
<dbReference type="GO" id="GO:0003676">
    <property type="term" value="F:nucleic acid binding"/>
    <property type="evidence" value="ECO:0007669"/>
    <property type="project" value="InterPro"/>
</dbReference>
<proteinExistence type="predicted"/>
<dbReference type="EMBL" id="GL888112">
    <property type="protein sequence ID" value="EGI67233.1"/>
    <property type="molecule type" value="Genomic_DNA"/>
</dbReference>
<evidence type="ECO:0000259" key="2">
    <source>
        <dbReference type="PROSITE" id="PS50158"/>
    </source>
</evidence>
<name>F4WEW2_ACREC</name>
<dbReference type="PROSITE" id="PS50158">
    <property type="entry name" value="ZF_CCHC"/>
    <property type="match status" value="1"/>
</dbReference>
<dbReference type="Proteomes" id="UP000007755">
    <property type="component" value="Unassembled WGS sequence"/>
</dbReference>
<gene>
    <name evidence="3" type="ORF">G5I_04163</name>
</gene>